<evidence type="ECO:0000256" key="2">
    <source>
        <dbReference type="SAM" id="MobiDB-lite"/>
    </source>
</evidence>
<dbReference type="SUPFAM" id="SSF63829">
    <property type="entry name" value="Calcium-dependent phosphotriesterase"/>
    <property type="match status" value="1"/>
</dbReference>
<dbReference type="AlphaFoldDB" id="A0A8H4QZC4"/>
<keyword evidence="6" id="KW-1185">Reference proteome</keyword>
<feature type="domain" description="SMP-30/Gluconolactonase/LRE-like region" evidence="3">
    <location>
        <begin position="146"/>
        <end position="362"/>
    </location>
</feature>
<dbReference type="Gene3D" id="2.120.10.30">
    <property type="entry name" value="TolB, C-terminal domain"/>
    <property type="match status" value="1"/>
</dbReference>
<evidence type="ECO:0008006" key="7">
    <source>
        <dbReference type="Google" id="ProtNLM"/>
    </source>
</evidence>
<gene>
    <name evidence="5" type="ORF">D9613_000174</name>
</gene>
<evidence type="ECO:0000256" key="1">
    <source>
        <dbReference type="SAM" id="Coils"/>
    </source>
</evidence>
<dbReference type="InterPro" id="IPR013658">
    <property type="entry name" value="SGL"/>
</dbReference>
<evidence type="ECO:0000259" key="4">
    <source>
        <dbReference type="Pfam" id="PF10021"/>
    </source>
</evidence>
<evidence type="ECO:0000259" key="3">
    <source>
        <dbReference type="Pfam" id="PF08450"/>
    </source>
</evidence>
<dbReference type="EMBL" id="JAACJL010000015">
    <property type="protein sequence ID" value="KAF4620419.1"/>
    <property type="molecule type" value="Genomic_DNA"/>
</dbReference>
<comment type="caution">
    <text evidence="5">The sequence shown here is derived from an EMBL/GenBank/DDBJ whole genome shotgun (WGS) entry which is preliminary data.</text>
</comment>
<feature type="compositionally biased region" description="Low complexity" evidence="2">
    <location>
        <begin position="760"/>
        <end position="785"/>
    </location>
</feature>
<dbReference type="Pfam" id="PF10021">
    <property type="entry name" value="PARG_cat_microb"/>
    <property type="match status" value="1"/>
</dbReference>
<sequence length="922" mass="101818">MVGFLQGPREFSRRWSYSARRSVASPLSFAVLGQNATFRQSGFTQLFNPTNSTPPFFQVFHPDFLDILGPNAFVRTIAVNNTFASGFAFEAPFFNAPTNEMFFASSVFVPESSFNHSNRISKINMSLVEQELTAHVQDINVPFETLDLPETVQITNGATGPFKGNFVLATRGRGNLPSSLVLLNPEPPNNATVLLDNFFDRQFNSMNDLKIHPSGNIFFTDDDLGFILDQKPPPLLPDQVYMFDPRSGLVRVIADDFVNPNGIAFNPDGKIGYVGDSAGVINSTLPSTIYAFDIDPETLFFSNRRVFCYIDTGSPDGIQVDTKGNLYVGSGDGVQIFRKDGVLLGKIFIGSDVANMAFAGDGRLVIFNLANTKIFLAHIQAKSGLFTISSSSSSIHLPDDAAATQDKPADHSASSNDVELAVQRDSDDHFTIPPTQPSMPSSGPESNHDNPHRPHQGRYVPSHPNYRLSREELRELAETTLLKLEQGSYILPGSNEPFDLTPKILHTNEHTTYYSPDDKDISDWSKADLGNNSNGKAKARHTQIAIWEYSTLVGARRLHQWLEMHSEYQNRTIGVLNFASAKKPGGGFINGSQAQEESIARASTLYPSLVDPNAAPFYKHYVLNPNDSFYTHAMIYSPSVVLFRNDLGHWMKPIEVDVLTSAAVNAGEIREQVRWEEEVRQLNERMKVAQAEADKLADLDDLDDEAFEKAVLAPQGQEDTTISLDNRSKTPEKTEDDEEEETTPRAIRKVESSPLSAAGSTESNPTNESSEPTAAAAAVSDPDPSSTEEDPLDPFYLAEIQIDAEMYERIARLLYLFHKRGAKHLILGSFGTGVFQNRISLVAGIFYDLLVGPDAKFKDVFDTVVFAILGGYTVRVFRKTFKDKALDQLEGEDEIVDEVGSEWEGTLSGGIAPEEAIEDGRD</sequence>
<organism evidence="5 6">
    <name type="scientific">Agrocybe pediades</name>
    <dbReference type="NCBI Taxonomy" id="84607"/>
    <lineage>
        <taxon>Eukaryota</taxon>
        <taxon>Fungi</taxon>
        <taxon>Dikarya</taxon>
        <taxon>Basidiomycota</taxon>
        <taxon>Agaricomycotina</taxon>
        <taxon>Agaricomycetes</taxon>
        <taxon>Agaricomycetidae</taxon>
        <taxon>Agaricales</taxon>
        <taxon>Agaricineae</taxon>
        <taxon>Strophariaceae</taxon>
        <taxon>Agrocybe</taxon>
    </lineage>
</organism>
<keyword evidence="1" id="KW-0175">Coiled coil</keyword>
<dbReference type="Proteomes" id="UP000521872">
    <property type="component" value="Unassembled WGS sequence"/>
</dbReference>
<feature type="region of interest" description="Disordered" evidence="2">
    <location>
        <begin position="711"/>
        <end position="791"/>
    </location>
</feature>
<dbReference type="InterPro" id="IPR043472">
    <property type="entry name" value="Macro_dom-like"/>
</dbReference>
<dbReference type="Gene3D" id="3.40.220.10">
    <property type="entry name" value="Leucine Aminopeptidase, subunit E, domain 1"/>
    <property type="match status" value="2"/>
</dbReference>
<evidence type="ECO:0000313" key="5">
    <source>
        <dbReference type="EMBL" id="KAF4620419.1"/>
    </source>
</evidence>
<evidence type="ECO:0000313" key="6">
    <source>
        <dbReference type="Proteomes" id="UP000521872"/>
    </source>
</evidence>
<dbReference type="PANTHER" id="PTHR47064:SF2">
    <property type="entry name" value="SMP-30_GLUCONOLACTONASE_LRE-LIKE REGION DOMAIN-CONTAINING PROTEIN-RELATED"/>
    <property type="match status" value="1"/>
</dbReference>
<accession>A0A8H4QZC4</accession>
<reference evidence="5 6" key="1">
    <citation type="submission" date="2019-12" db="EMBL/GenBank/DDBJ databases">
        <authorList>
            <person name="Floudas D."/>
            <person name="Bentzer J."/>
            <person name="Ahren D."/>
            <person name="Johansson T."/>
            <person name="Persson P."/>
            <person name="Tunlid A."/>
        </authorList>
    </citation>
    <scope>NUCLEOTIDE SEQUENCE [LARGE SCALE GENOMIC DNA]</scope>
    <source>
        <strain evidence="5 6">CBS 102.39</strain>
    </source>
</reference>
<dbReference type="PANTHER" id="PTHR47064">
    <property type="entry name" value="PUTATIVE (AFU_ORTHOLOGUE AFUA_1G08990)-RELATED"/>
    <property type="match status" value="1"/>
</dbReference>
<feature type="domain" description="Microbial-type PARG catalytic" evidence="4">
    <location>
        <begin position="477"/>
        <end position="645"/>
    </location>
</feature>
<protein>
    <recommendedName>
        <fullName evidence="7">SMP-30/Gluconolactonase/LRE-like region domain-containing protein</fullName>
    </recommendedName>
</protein>
<feature type="coiled-coil region" evidence="1">
    <location>
        <begin position="665"/>
        <end position="699"/>
    </location>
</feature>
<dbReference type="NCBIfam" id="TIGR02452">
    <property type="entry name" value="TIGR02452 family protein"/>
    <property type="match status" value="1"/>
</dbReference>
<dbReference type="Pfam" id="PF08450">
    <property type="entry name" value="SGL"/>
    <property type="match status" value="1"/>
</dbReference>
<name>A0A8H4QZC4_9AGAR</name>
<dbReference type="InterPro" id="IPR012664">
    <property type="entry name" value="CHP02452"/>
</dbReference>
<dbReference type="InterPro" id="IPR019261">
    <property type="entry name" value="PARG_cat_microbial"/>
</dbReference>
<dbReference type="InterPro" id="IPR011042">
    <property type="entry name" value="6-blade_b-propeller_TolB-like"/>
</dbReference>
<feature type="region of interest" description="Disordered" evidence="2">
    <location>
        <begin position="397"/>
        <end position="464"/>
    </location>
</feature>
<dbReference type="InterPro" id="IPR052988">
    <property type="entry name" value="Oryzine_lactonohydrolase"/>
</dbReference>
<proteinExistence type="predicted"/>